<dbReference type="InterPro" id="IPR051790">
    <property type="entry name" value="Cytochrome_c-biogenesis_DsbD"/>
</dbReference>
<evidence type="ECO:0000259" key="8">
    <source>
        <dbReference type="Pfam" id="PF02683"/>
    </source>
</evidence>
<feature type="transmembrane region" description="Helical" evidence="7">
    <location>
        <begin position="39"/>
        <end position="61"/>
    </location>
</feature>
<dbReference type="Proteomes" id="UP001156694">
    <property type="component" value="Unassembled WGS sequence"/>
</dbReference>
<feature type="domain" description="Cytochrome C biogenesis protein transmembrane" evidence="8">
    <location>
        <begin position="5"/>
        <end position="214"/>
    </location>
</feature>
<comment type="similarity">
    <text evidence="2">Belongs to the DsbD family.</text>
</comment>
<evidence type="ECO:0000256" key="4">
    <source>
        <dbReference type="ARBA" id="ARBA00022748"/>
    </source>
</evidence>
<evidence type="ECO:0000256" key="1">
    <source>
        <dbReference type="ARBA" id="ARBA00004141"/>
    </source>
</evidence>
<reference evidence="10" key="1">
    <citation type="journal article" date="2019" name="Int. J. Syst. Evol. Microbiol.">
        <title>The Global Catalogue of Microorganisms (GCM) 10K type strain sequencing project: providing services to taxonomists for standard genome sequencing and annotation.</title>
        <authorList>
            <consortium name="The Broad Institute Genomics Platform"/>
            <consortium name="The Broad Institute Genome Sequencing Center for Infectious Disease"/>
            <person name="Wu L."/>
            <person name="Ma J."/>
        </authorList>
    </citation>
    <scope>NUCLEOTIDE SEQUENCE [LARGE SCALE GENOMIC DNA]</scope>
    <source>
        <strain evidence="10">NBRC 110140</strain>
    </source>
</reference>
<dbReference type="RefSeq" id="WP_284377703.1">
    <property type="nucleotide sequence ID" value="NZ_BSNN01000004.1"/>
</dbReference>
<dbReference type="Pfam" id="PF02683">
    <property type="entry name" value="DsbD_TM"/>
    <property type="match status" value="1"/>
</dbReference>
<name>A0ABQ5VVQ2_9RHOB</name>
<keyword evidence="3 7" id="KW-0812">Transmembrane</keyword>
<keyword evidence="6 7" id="KW-0472">Membrane</keyword>
<feature type="transmembrane region" description="Helical" evidence="7">
    <location>
        <begin position="121"/>
        <end position="146"/>
    </location>
</feature>
<feature type="transmembrane region" description="Helical" evidence="7">
    <location>
        <begin position="73"/>
        <end position="94"/>
    </location>
</feature>
<keyword evidence="5 7" id="KW-1133">Transmembrane helix</keyword>
<sequence>MELIFAYIAGLLTLINPCVLPVLPIVLVTALNADKRGPLALALGMSISFIGFGMFVALFGRAIGLSVDRLSSIGAWVMIVFGLILLIRPLGAIFERGLARFAQNADQQIGNSPTSGLRGQFIGGTLLGAVWSPCIGPTLGGAIALASQGENLFWAFLIMLFFALGVSTLIIGIGMGGQNLIRKRAQKLQGLAEKSKPLMGGVFIAVGVMILTRLHHTIERWAVESLPYWFQDLSVAL</sequence>
<dbReference type="PANTHER" id="PTHR31272">
    <property type="entry name" value="CYTOCHROME C-TYPE BIOGENESIS PROTEIN HI_1454-RELATED"/>
    <property type="match status" value="1"/>
</dbReference>
<protein>
    <submittedName>
        <fullName evidence="9">Cytochrome C biogenesis protein CcdA</fullName>
    </submittedName>
</protein>
<feature type="transmembrane region" description="Helical" evidence="7">
    <location>
        <begin position="152"/>
        <end position="177"/>
    </location>
</feature>
<evidence type="ECO:0000256" key="3">
    <source>
        <dbReference type="ARBA" id="ARBA00022692"/>
    </source>
</evidence>
<keyword evidence="10" id="KW-1185">Reference proteome</keyword>
<dbReference type="EMBL" id="BSNN01000004">
    <property type="protein sequence ID" value="GLQ35362.1"/>
    <property type="molecule type" value="Genomic_DNA"/>
</dbReference>
<evidence type="ECO:0000256" key="2">
    <source>
        <dbReference type="ARBA" id="ARBA00006143"/>
    </source>
</evidence>
<keyword evidence="4" id="KW-0201">Cytochrome c-type biogenesis</keyword>
<dbReference type="PANTHER" id="PTHR31272:SF9">
    <property type="entry name" value="BLL1027 PROTEIN"/>
    <property type="match status" value="1"/>
</dbReference>
<proteinExistence type="inferred from homology"/>
<feature type="transmembrane region" description="Helical" evidence="7">
    <location>
        <begin position="6"/>
        <end position="27"/>
    </location>
</feature>
<evidence type="ECO:0000256" key="6">
    <source>
        <dbReference type="ARBA" id="ARBA00023136"/>
    </source>
</evidence>
<gene>
    <name evidence="9" type="ORF">GCM10007939_16450</name>
</gene>
<evidence type="ECO:0000313" key="9">
    <source>
        <dbReference type="EMBL" id="GLQ35362.1"/>
    </source>
</evidence>
<evidence type="ECO:0000313" key="10">
    <source>
        <dbReference type="Proteomes" id="UP001156694"/>
    </source>
</evidence>
<comment type="subcellular location">
    <subcellularLocation>
        <location evidence="1">Membrane</location>
        <topology evidence="1">Multi-pass membrane protein</topology>
    </subcellularLocation>
</comment>
<accession>A0ABQ5VVQ2</accession>
<evidence type="ECO:0000256" key="7">
    <source>
        <dbReference type="SAM" id="Phobius"/>
    </source>
</evidence>
<organism evidence="9 10">
    <name type="scientific">Amylibacter marinus</name>
    <dbReference type="NCBI Taxonomy" id="1475483"/>
    <lineage>
        <taxon>Bacteria</taxon>
        <taxon>Pseudomonadati</taxon>
        <taxon>Pseudomonadota</taxon>
        <taxon>Alphaproteobacteria</taxon>
        <taxon>Rhodobacterales</taxon>
        <taxon>Paracoccaceae</taxon>
        <taxon>Amylibacter</taxon>
    </lineage>
</organism>
<evidence type="ECO:0000256" key="5">
    <source>
        <dbReference type="ARBA" id="ARBA00022989"/>
    </source>
</evidence>
<comment type="caution">
    <text evidence="9">The sequence shown here is derived from an EMBL/GenBank/DDBJ whole genome shotgun (WGS) entry which is preliminary data.</text>
</comment>
<dbReference type="InterPro" id="IPR003834">
    <property type="entry name" value="Cyt_c_assmbl_TM_dom"/>
</dbReference>